<accession>A0A1I3JTV7</accession>
<proteinExistence type="predicted"/>
<organism evidence="1 2">
    <name type="scientific">Kaistella treverensis</name>
    <dbReference type="NCBI Taxonomy" id="631455"/>
    <lineage>
        <taxon>Bacteria</taxon>
        <taxon>Pseudomonadati</taxon>
        <taxon>Bacteroidota</taxon>
        <taxon>Flavobacteriia</taxon>
        <taxon>Flavobacteriales</taxon>
        <taxon>Weeksellaceae</taxon>
        <taxon>Chryseobacterium group</taxon>
        <taxon>Kaistella</taxon>
    </lineage>
</organism>
<sequence>MYSKKSNKSIAGYHLLMILSAIDGEFAPEEGMYIQKYLADEFPFKMDLDDELDTIATLKQQDWKKHFEFHAQCFLDDSTEEERISFAKFAKTLIKADEQVSEPEHDFYKMMKNIWKLD</sequence>
<dbReference type="RefSeq" id="WP_089818141.1">
    <property type="nucleotide sequence ID" value="NZ_FORQ01000001.1"/>
</dbReference>
<keyword evidence="2" id="KW-1185">Reference proteome</keyword>
<protein>
    <submittedName>
        <fullName evidence="1">Tellurite resistance protein TerB</fullName>
    </submittedName>
</protein>
<dbReference type="Proteomes" id="UP000242560">
    <property type="component" value="Unassembled WGS sequence"/>
</dbReference>
<dbReference type="SUPFAM" id="SSF158682">
    <property type="entry name" value="TerB-like"/>
    <property type="match status" value="1"/>
</dbReference>
<dbReference type="AlphaFoldDB" id="A0A1I3JTV7"/>
<name>A0A1I3JTV7_9FLAO</name>
<dbReference type="Gene3D" id="1.10.3680.10">
    <property type="entry name" value="TerB-like"/>
    <property type="match status" value="1"/>
</dbReference>
<gene>
    <name evidence="1" type="ORF">SAMN05421638_0375</name>
</gene>
<reference evidence="2" key="1">
    <citation type="submission" date="2016-10" db="EMBL/GenBank/DDBJ databases">
        <authorList>
            <person name="Varghese N."/>
            <person name="Submissions S."/>
        </authorList>
    </citation>
    <scope>NUCLEOTIDE SEQUENCE [LARGE SCALE GENOMIC DNA]</scope>
    <source>
        <strain evidence="2">DSM 22251</strain>
    </source>
</reference>
<dbReference type="CDD" id="cd07177">
    <property type="entry name" value="terB_like"/>
    <property type="match status" value="1"/>
</dbReference>
<evidence type="ECO:0000313" key="1">
    <source>
        <dbReference type="EMBL" id="SFI63530.1"/>
    </source>
</evidence>
<evidence type="ECO:0000313" key="2">
    <source>
        <dbReference type="Proteomes" id="UP000242560"/>
    </source>
</evidence>
<dbReference type="InterPro" id="IPR029024">
    <property type="entry name" value="TerB-like"/>
</dbReference>
<dbReference type="EMBL" id="FORQ01000001">
    <property type="protein sequence ID" value="SFI63530.1"/>
    <property type="molecule type" value="Genomic_DNA"/>
</dbReference>